<dbReference type="Pfam" id="PF23947">
    <property type="entry name" value="DUF7281"/>
    <property type="match status" value="1"/>
</dbReference>
<evidence type="ECO:0000313" key="2">
    <source>
        <dbReference type="EMBL" id="MDR5892680.1"/>
    </source>
</evidence>
<dbReference type="EMBL" id="JARWAL010000005">
    <property type="protein sequence ID" value="MDR5892680.1"/>
    <property type="molecule type" value="Genomic_DNA"/>
</dbReference>
<gene>
    <name evidence="2" type="ORF">QC820_07605</name>
</gene>
<name>A0ABU1GKY6_9GAMM</name>
<evidence type="ECO:0000313" key="3">
    <source>
        <dbReference type="Proteomes" id="UP001252270"/>
    </source>
</evidence>
<dbReference type="RefSeq" id="WP_309636409.1">
    <property type="nucleotide sequence ID" value="NZ_JARWAL010000005.1"/>
</dbReference>
<comment type="caution">
    <text evidence="2">The sequence shown here is derived from an EMBL/GenBank/DDBJ whole genome shotgun (WGS) entry which is preliminary data.</text>
</comment>
<protein>
    <recommendedName>
        <fullName evidence="1">DUF7281 domain-containing protein</fullName>
    </recommendedName>
</protein>
<keyword evidence="3" id="KW-1185">Reference proteome</keyword>
<organism evidence="2 3">
    <name type="scientific">Halomonas mongoliensis</name>
    <dbReference type="NCBI Taxonomy" id="321265"/>
    <lineage>
        <taxon>Bacteria</taxon>
        <taxon>Pseudomonadati</taxon>
        <taxon>Pseudomonadota</taxon>
        <taxon>Gammaproteobacteria</taxon>
        <taxon>Oceanospirillales</taxon>
        <taxon>Halomonadaceae</taxon>
        <taxon>Halomonas</taxon>
    </lineage>
</organism>
<reference evidence="2 3" key="1">
    <citation type="submission" date="2023-04" db="EMBL/GenBank/DDBJ databases">
        <title>A long-awaited taxogenomic arrangement of the family Halomonadaceae.</title>
        <authorList>
            <person name="De La Haba R."/>
            <person name="Chuvochina M."/>
            <person name="Wittouck S."/>
            <person name="Arahal D.R."/>
            <person name="Sanchez-Porro C."/>
            <person name="Hugenholtz P."/>
            <person name="Ventosa A."/>
        </authorList>
    </citation>
    <scope>NUCLEOTIDE SEQUENCE [LARGE SCALE GENOMIC DNA]</scope>
    <source>
        <strain evidence="2 3">DSM 17332</strain>
    </source>
</reference>
<feature type="domain" description="DUF7281" evidence="1">
    <location>
        <begin position="127"/>
        <end position="225"/>
    </location>
</feature>
<accession>A0ABU1GKY6</accession>
<dbReference type="InterPro" id="IPR055705">
    <property type="entry name" value="DUF7281"/>
</dbReference>
<evidence type="ECO:0000259" key="1">
    <source>
        <dbReference type="Pfam" id="PF23947"/>
    </source>
</evidence>
<proteinExistence type="predicted"/>
<sequence length="292" mass="31745">MHLTTSARRLLRGAAERLRREPMVEKRRGRAVDEIAAWLDEHHLDPGPRLSHAWLRLDRELLAQIDEALMLAGEAPLAVNLGGMSSLEQARHGNREEKGGRAKPRAHRVLASLPAGAPRPGIAGDAREVLDLDRRRLDLAAFDALVQVENLDSFYALPGELPALASCARPLLLYRGDRHYGGGFADLALDWVASGGPHLYLGDFDARGVGLALESGATHLLLPPLAFLGRHANAEHQPPGQQDYQPALRDLAAGLAEGHPLAGYLELLLGEQRGLRQQWFGDLAALEPVPLS</sequence>
<dbReference type="Proteomes" id="UP001252270">
    <property type="component" value="Unassembled WGS sequence"/>
</dbReference>